<dbReference type="EMBL" id="JACCEW010000004">
    <property type="protein sequence ID" value="NYT37932.1"/>
    <property type="molecule type" value="Genomic_DNA"/>
</dbReference>
<feature type="transmembrane region" description="Helical" evidence="2">
    <location>
        <begin position="107"/>
        <end position="129"/>
    </location>
</feature>
<protein>
    <submittedName>
        <fullName evidence="3">DUF2868 domain-containing protein</fullName>
    </submittedName>
</protein>
<keyword evidence="2" id="KW-0812">Transmembrane</keyword>
<gene>
    <name evidence="3" type="ORF">H0A68_13680</name>
</gene>
<feature type="region of interest" description="Disordered" evidence="1">
    <location>
        <begin position="491"/>
        <end position="532"/>
    </location>
</feature>
<dbReference type="InterPro" id="IPR021296">
    <property type="entry name" value="DUF2868"/>
</dbReference>
<evidence type="ECO:0000313" key="4">
    <source>
        <dbReference type="Proteomes" id="UP000580517"/>
    </source>
</evidence>
<keyword evidence="4" id="KW-1185">Reference proteome</keyword>
<keyword evidence="2" id="KW-0472">Membrane</keyword>
<dbReference type="OrthoDB" id="6210861at2"/>
<feature type="region of interest" description="Disordered" evidence="1">
    <location>
        <begin position="436"/>
        <end position="457"/>
    </location>
</feature>
<evidence type="ECO:0000256" key="1">
    <source>
        <dbReference type="SAM" id="MobiDB-lite"/>
    </source>
</evidence>
<keyword evidence="2" id="KW-1133">Transmembrane helix</keyword>
<feature type="compositionally biased region" description="Low complexity" evidence="1">
    <location>
        <begin position="515"/>
        <end position="532"/>
    </location>
</feature>
<sequence>MPERNSPTVAVSRMRSHWLAETIRLRESLWGPLEDGSETRRARAAGGTFADRLLYRAQLLGGREKLDTVLDRWTAMARLSLFIMAVAAVIAGGAAALGALGDGNRSVNIVMALATLLGLNLLTFLFWLLSFGVSAGSGAGAWLGECWLWLTRRLARGPDAALAPRALIELLDRERSLRWAMGGISHALWILALGAAVLVMLALLSARRYGFNWETTLLTPDTFVDLTRMLGWLPARLGFPTPTEAIIRASDGLQTLPASAQALWSGWLIGCLVVYGLLPRLAALTISLWMVRMRMGAITLDPTLPGHAELRDRLMPASLPTGVDSAPTDGYQTRITAPQVSGIPPGQALLIGLELPPDTPWPPSALPASVIDMGMIDSGAQRKRLLDSLQDAAPARVLLGCDAGQTPDRGTIALIAEIAGLSGTSGILLCERASGGASASRGEPAPTPMASHAGEASRAGAWRERLVAAGFEPERIHAHADAAVAWLAGTVSPPDDTSGTAAENATPAFPDISAPERTATRARTTPGTGASS</sequence>
<name>A0A853FE45_9BURK</name>
<evidence type="ECO:0000313" key="3">
    <source>
        <dbReference type="EMBL" id="NYT37932.1"/>
    </source>
</evidence>
<organism evidence="3 4">
    <name type="scientific">Allopusillimonas soli</name>
    <dbReference type="NCBI Taxonomy" id="659016"/>
    <lineage>
        <taxon>Bacteria</taxon>
        <taxon>Pseudomonadati</taxon>
        <taxon>Pseudomonadota</taxon>
        <taxon>Betaproteobacteria</taxon>
        <taxon>Burkholderiales</taxon>
        <taxon>Alcaligenaceae</taxon>
        <taxon>Allopusillimonas</taxon>
    </lineage>
</organism>
<dbReference type="Pfam" id="PF11067">
    <property type="entry name" value="DUF2868"/>
    <property type="match status" value="1"/>
</dbReference>
<feature type="transmembrane region" description="Helical" evidence="2">
    <location>
        <begin position="79"/>
        <end position="101"/>
    </location>
</feature>
<comment type="caution">
    <text evidence="3">The sequence shown here is derived from an EMBL/GenBank/DDBJ whole genome shotgun (WGS) entry which is preliminary data.</text>
</comment>
<reference evidence="3 4" key="1">
    <citation type="submission" date="2020-07" db="EMBL/GenBank/DDBJ databases">
        <title>Taxonomic revisions and descriptions of new bacterial species based on genomic comparisons in the high-G+C-content subgroup of the family Alcaligenaceae.</title>
        <authorList>
            <person name="Szabo A."/>
            <person name="Felfoldi T."/>
        </authorList>
    </citation>
    <scope>NUCLEOTIDE SEQUENCE [LARGE SCALE GENOMIC DNA]</scope>
    <source>
        <strain evidence="3 4">DSM 25264</strain>
    </source>
</reference>
<evidence type="ECO:0000256" key="2">
    <source>
        <dbReference type="SAM" id="Phobius"/>
    </source>
</evidence>
<accession>A0A853FE45</accession>
<dbReference type="Proteomes" id="UP000580517">
    <property type="component" value="Unassembled WGS sequence"/>
</dbReference>
<dbReference type="AlphaFoldDB" id="A0A853FE45"/>
<feature type="transmembrane region" description="Helical" evidence="2">
    <location>
        <begin position="183"/>
        <end position="204"/>
    </location>
</feature>
<feature type="transmembrane region" description="Helical" evidence="2">
    <location>
        <begin position="267"/>
        <end position="291"/>
    </location>
</feature>
<proteinExistence type="predicted"/>